<evidence type="ECO:0000313" key="2">
    <source>
        <dbReference type="EMBL" id="KAF2805742.1"/>
    </source>
</evidence>
<feature type="domain" description="Protein kinase" evidence="1">
    <location>
        <begin position="418"/>
        <end position="747"/>
    </location>
</feature>
<accession>A0A6A6YA94</accession>
<evidence type="ECO:0000313" key="4">
    <source>
        <dbReference type="RefSeq" id="XP_033572706.1"/>
    </source>
</evidence>
<dbReference type="PANTHER" id="PTHR37542">
    <property type="entry name" value="HELO DOMAIN-CONTAINING PROTEIN-RELATED"/>
    <property type="match status" value="1"/>
</dbReference>
<dbReference type="SMART" id="SM00220">
    <property type="entry name" value="S_TKc"/>
    <property type="match status" value="1"/>
</dbReference>
<dbReference type="SUPFAM" id="SSF56112">
    <property type="entry name" value="Protein kinase-like (PK-like)"/>
    <property type="match status" value="2"/>
</dbReference>
<dbReference type="RefSeq" id="XP_033572706.1">
    <property type="nucleotide sequence ID" value="XM_033723850.1"/>
</dbReference>
<dbReference type="OrthoDB" id="4062651at2759"/>
<protein>
    <submittedName>
        <fullName evidence="2 4">Kinase-like protein</fullName>
    </submittedName>
</protein>
<dbReference type="GO" id="GO:0005524">
    <property type="term" value="F:ATP binding"/>
    <property type="evidence" value="ECO:0007669"/>
    <property type="project" value="InterPro"/>
</dbReference>
<dbReference type="PANTHER" id="PTHR37542:SF3">
    <property type="entry name" value="PRION-INHIBITION AND PROPAGATION HELO DOMAIN-CONTAINING PROTEIN"/>
    <property type="match status" value="1"/>
</dbReference>
<dbReference type="GeneID" id="54464743"/>
<gene>
    <name evidence="2 4" type="ORF">BDZ99DRAFT_501885</name>
</gene>
<dbReference type="EMBL" id="MU003709">
    <property type="protein sequence ID" value="KAF2805742.1"/>
    <property type="molecule type" value="Genomic_DNA"/>
</dbReference>
<dbReference type="Pfam" id="PF00069">
    <property type="entry name" value="Pkinase"/>
    <property type="match status" value="1"/>
</dbReference>
<dbReference type="Gene3D" id="1.10.510.10">
    <property type="entry name" value="Transferase(Phosphotransferase) domain 1"/>
    <property type="match status" value="2"/>
</dbReference>
<organism evidence="2">
    <name type="scientific">Mytilinidion resinicola</name>
    <dbReference type="NCBI Taxonomy" id="574789"/>
    <lineage>
        <taxon>Eukaryota</taxon>
        <taxon>Fungi</taxon>
        <taxon>Dikarya</taxon>
        <taxon>Ascomycota</taxon>
        <taxon>Pezizomycotina</taxon>
        <taxon>Dothideomycetes</taxon>
        <taxon>Pleosporomycetidae</taxon>
        <taxon>Mytilinidiales</taxon>
        <taxon>Mytilinidiaceae</taxon>
        <taxon>Mytilinidion</taxon>
    </lineage>
</organism>
<reference evidence="2 4" key="1">
    <citation type="journal article" date="2020" name="Stud. Mycol.">
        <title>101 Dothideomycetes genomes: a test case for predicting lifestyles and emergence of pathogens.</title>
        <authorList>
            <person name="Haridas S."/>
            <person name="Albert R."/>
            <person name="Binder M."/>
            <person name="Bloem J."/>
            <person name="Labutti K."/>
            <person name="Salamov A."/>
            <person name="Andreopoulos B."/>
            <person name="Baker S."/>
            <person name="Barry K."/>
            <person name="Bills G."/>
            <person name="Bluhm B."/>
            <person name="Cannon C."/>
            <person name="Castanera R."/>
            <person name="Culley D."/>
            <person name="Daum C."/>
            <person name="Ezra D."/>
            <person name="Gonzalez J."/>
            <person name="Henrissat B."/>
            <person name="Kuo A."/>
            <person name="Liang C."/>
            <person name="Lipzen A."/>
            <person name="Lutzoni F."/>
            <person name="Magnuson J."/>
            <person name="Mondo S."/>
            <person name="Nolan M."/>
            <person name="Ohm R."/>
            <person name="Pangilinan J."/>
            <person name="Park H.-J."/>
            <person name="Ramirez L."/>
            <person name="Alfaro M."/>
            <person name="Sun H."/>
            <person name="Tritt A."/>
            <person name="Yoshinaga Y."/>
            <person name="Zwiers L.-H."/>
            <person name="Turgeon B."/>
            <person name="Goodwin S."/>
            <person name="Spatafora J."/>
            <person name="Crous P."/>
            <person name="Grigoriev I."/>
        </authorList>
    </citation>
    <scope>NUCLEOTIDE SEQUENCE</scope>
    <source>
        <strain evidence="2 4">CBS 304.34</strain>
    </source>
</reference>
<keyword evidence="3" id="KW-1185">Reference proteome</keyword>
<dbReference type="InterPro" id="IPR000719">
    <property type="entry name" value="Prot_kinase_dom"/>
</dbReference>
<dbReference type="Proteomes" id="UP000504636">
    <property type="component" value="Unplaced"/>
</dbReference>
<sequence>MDLHEFFKRPEPFDSFSKEVTFYTSLQGLASALDRIHTFKLDRTDHLADFSRSGSHRDIRPQNVLVNSNTFLFTDFGLSDFKDPFDDRGSQTLWKAGRGDYIAPECYGEQFQRQKVGRAVDIWAFGCMIIDTATYMKLGADGLERFKRQRNVLWRPPIENGYFFRDSSLKKEVLQHVTNLQAQKGGSAYHKLLKAAMSMLLMEPSERLASRQALEALEFVCTVALFDDLKSALVSYNDFLTSQAENGPSQATLWFEMERLNSWATILELYGEALPPAGFMAAAMNSKLSQTLLSDLKGVVDRQHQQMIRDANPSVEVEKSWIFHSQFQKELTDCVQSLFDLLPLKLQKRADFLWTHRLLETSEVDELNTYAVDSRKSQNEPYQQLGDRATVKKNLITLAENLEPHLDLNNFYLDPIKLTDIHTSGTHDFGNYAREAGKVRVLIEPAFLATERAGFDISVEEMTIRKLALARLFSTPKKPVDFRVLDCIGFIDRAVQPGIGRVDYIFKLPEELREASQHQDFGGMAPKDDPQSLIQILESPALGDSDVPPLEQRVNLAQALVGSIHSLHLNGWLHKSLNAYNILLFPNSVGMADLMQPRIIGFAESRPDGEIWTSSGPEINPSLSDYIHPEYRRGLLSEESEGSGQVRFRRVYDYFSLGFLLLEVGLWRSLRSMASKHRSTGTESFKEALKSKYMPLLRSLMGSAYAKAVNKCLQSDFEAETTGSGAEGQLNEFYINVVEPIVDIRVA</sequence>
<proteinExistence type="predicted"/>
<evidence type="ECO:0000259" key="1">
    <source>
        <dbReference type="PROSITE" id="PS50011"/>
    </source>
</evidence>
<dbReference type="InterPro" id="IPR011009">
    <property type="entry name" value="Kinase-like_dom_sf"/>
</dbReference>
<reference evidence="4" key="3">
    <citation type="submission" date="2025-04" db="UniProtKB">
        <authorList>
            <consortium name="RefSeq"/>
        </authorList>
    </citation>
    <scope>IDENTIFICATION</scope>
    <source>
        <strain evidence="4">CBS 304.34</strain>
    </source>
</reference>
<reference evidence="4" key="2">
    <citation type="submission" date="2020-04" db="EMBL/GenBank/DDBJ databases">
        <authorList>
            <consortium name="NCBI Genome Project"/>
        </authorList>
    </citation>
    <scope>NUCLEOTIDE SEQUENCE</scope>
    <source>
        <strain evidence="4">CBS 304.34</strain>
    </source>
</reference>
<keyword evidence="2" id="KW-0808">Transferase</keyword>
<dbReference type="GO" id="GO:0004672">
    <property type="term" value="F:protein kinase activity"/>
    <property type="evidence" value="ECO:0007669"/>
    <property type="project" value="InterPro"/>
</dbReference>
<evidence type="ECO:0000313" key="3">
    <source>
        <dbReference type="Proteomes" id="UP000504636"/>
    </source>
</evidence>
<name>A0A6A6YA94_9PEZI</name>
<dbReference type="PROSITE" id="PS50011">
    <property type="entry name" value="PROTEIN_KINASE_DOM"/>
    <property type="match status" value="2"/>
</dbReference>
<keyword evidence="2" id="KW-0418">Kinase</keyword>
<dbReference type="AlphaFoldDB" id="A0A6A6YA94"/>
<feature type="domain" description="Protein kinase" evidence="1">
    <location>
        <begin position="1"/>
        <end position="220"/>
    </location>
</feature>